<dbReference type="AlphaFoldDB" id="A0A9W8Q897"/>
<evidence type="ECO:0000256" key="6">
    <source>
        <dbReference type="ARBA" id="ARBA00023267"/>
    </source>
</evidence>
<feature type="domain" description="Lipoyl-binding" evidence="9">
    <location>
        <begin position="569"/>
        <end position="646"/>
    </location>
</feature>
<dbReference type="InterPro" id="IPR000891">
    <property type="entry name" value="PYR_CT"/>
</dbReference>
<dbReference type="GO" id="GO:0046872">
    <property type="term" value="F:metal ion binding"/>
    <property type="evidence" value="ECO:0007669"/>
    <property type="project" value="InterPro"/>
</dbReference>
<name>A0A9W8Q897_AKAMU</name>
<dbReference type="SMART" id="SM00878">
    <property type="entry name" value="Biotin_carb_C"/>
    <property type="match status" value="1"/>
</dbReference>
<proteinExistence type="predicted"/>
<dbReference type="PROSITE" id="PS50975">
    <property type="entry name" value="ATP_GRASP"/>
    <property type="match status" value="1"/>
</dbReference>
<evidence type="ECO:0000256" key="2">
    <source>
        <dbReference type="ARBA" id="ARBA00013057"/>
    </source>
</evidence>
<dbReference type="PANTHER" id="PTHR43778">
    <property type="entry name" value="PYRUVATE CARBOXYLASE"/>
    <property type="match status" value="1"/>
</dbReference>
<dbReference type="InterPro" id="IPR013785">
    <property type="entry name" value="Aldolase_TIM"/>
</dbReference>
<dbReference type="PROSITE" id="PS50991">
    <property type="entry name" value="PYR_CT"/>
    <property type="match status" value="1"/>
</dbReference>
<dbReference type="GO" id="GO:0004736">
    <property type="term" value="F:pyruvate carboxylase activity"/>
    <property type="evidence" value="ECO:0007669"/>
    <property type="project" value="UniProtKB-EC"/>
</dbReference>
<keyword evidence="14" id="KW-1185">Reference proteome</keyword>
<dbReference type="InterPro" id="IPR000089">
    <property type="entry name" value="Biotin_lipoyl"/>
</dbReference>
<dbReference type="InterPro" id="IPR001882">
    <property type="entry name" value="Biotin_BS"/>
</dbReference>
<dbReference type="Gene3D" id="2.40.50.100">
    <property type="match status" value="1"/>
</dbReference>
<dbReference type="InterPro" id="IPR011764">
    <property type="entry name" value="Biotin_carboxylation_dom"/>
</dbReference>
<dbReference type="InterPro" id="IPR011053">
    <property type="entry name" value="Single_hybrid_motif"/>
</dbReference>
<protein>
    <recommendedName>
        <fullName evidence="2">pyruvate carboxylase</fullName>
        <ecNumber evidence="2">6.4.1.1</ecNumber>
    </recommendedName>
</protein>
<evidence type="ECO:0000259" key="9">
    <source>
        <dbReference type="PROSITE" id="PS50968"/>
    </source>
</evidence>
<dbReference type="Gene3D" id="3.20.20.70">
    <property type="entry name" value="Aldolase class I"/>
    <property type="match status" value="1"/>
</dbReference>
<evidence type="ECO:0000313" key="14">
    <source>
        <dbReference type="Proteomes" id="UP001144673"/>
    </source>
</evidence>
<dbReference type="PROSITE" id="PS00866">
    <property type="entry name" value="CPSASE_1"/>
    <property type="match status" value="1"/>
</dbReference>
<dbReference type="Pfam" id="PF02785">
    <property type="entry name" value="Biotin_carb_C"/>
    <property type="match status" value="1"/>
</dbReference>
<dbReference type="Pfam" id="PF00364">
    <property type="entry name" value="Biotin_lipoyl"/>
    <property type="match status" value="1"/>
</dbReference>
<evidence type="ECO:0000259" key="12">
    <source>
        <dbReference type="PROSITE" id="PS50991"/>
    </source>
</evidence>
<evidence type="ECO:0000256" key="5">
    <source>
        <dbReference type="ARBA" id="ARBA00022840"/>
    </source>
</evidence>
<dbReference type="Proteomes" id="UP001144673">
    <property type="component" value="Chromosome 3"/>
</dbReference>
<keyword evidence="5 8" id="KW-0067">ATP-binding</keyword>
<dbReference type="PROSITE" id="PS00188">
    <property type="entry name" value="BIOTIN"/>
    <property type="match status" value="1"/>
</dbReference>
<evidence type="ECO:0000256" key="7">
    <source>
        <dbReference type="ARBA" id="ARBA00049382"/>
    </source>
</evidence>
<keyword evidence="3" id="KW-0436">Ligase</keyword>
<comment type="caution">
    <text evidence="13">The sequence shown here is derived from an EMBL/GenBank/DDBJ whole genome shotgun (WGS) entry which is preliminary data.</text>
</comment>
<dbReference type="EC" id="6.4.1.1" evidence="2"/>
<organism evidence="13 14">
    <name type="scientific">Akanthomyces muscarius</name>
    <name type="common">Entomopathogenic fungus</name>
    <name type="synonym">Lecanicillium muscarium</name>
    <dbReference type="NCBI Taxonomy" id="2231603"/>
    <lineage>
        <taxon>Eukaryota</taxon>
        <taxon>Fungi</taxon>
        <taxon>Dikarya</taxon>
        <taxon>Ascomycota</taxon>
        <taxon>Pezizomycotina</taxon>
        <taxon>Sordariomycetes</taxon>
        <taxon>Hypocreomycetidae</taxon>
        <taxon>Hypocreales</taxon>
        <taxon>Cordycipitaceae</taxon>
        <taxon>Akanthomyces</taxon>
    </lineage>
</organism>
<evidence type="ECO:0000256" key="3">
    <source>
        <dbReference type="ARBA" id="ARBA00022598"/>
    </source>
</evidence>
<evidence type="ECO:0000256" key="1">
    <source>
        <dbReference type="ARBA" id="ARBA00002380"/>
    </source>
</evidence>
<dbReference type="PANTHER" id="PTHR43778:SF2">
    <property type="entry name" value="PYRUVATE CARBOXYLASE, MITOCHONDRIAL"/>
    <property type="match status" value="1"/>
</dbReference>
<dbReference type="KEGG" id="amus:LMH87_002403"/>
<dbReference type="InterPro" id="IPR011054">
    <property type="entry name" value="Rudment_hybrid_motif"/>
</dbReference>
<feature type="domain" description="Pyruvate carboxyltransferase" evidence="12">
    <location>
        <begin position="401"/>
        <end position="646"/>
    </location>
</feature>
<dbReference type="InterPro" id="IPR055268">
    <property type="entry name" value="PCB-like"/>
</dbReference>
<dbReference type="Pfam" id="PF02786">
    <property type="entry name" value="CPSase_L_D2"/>
    <property type="match status" value="1"/>
</dbReference>
<accession>A0A9W8Q897</accession>
<dbReference type="SUPFAM" id="SSF56059">
    <property type="entry name" value="Glutathione synthetase ATP-binding domain-like"/>
    <property type="match status" value="1"/>
</dbReference>
<dbReference type="CDD" id="cd07937">
    <property type="entry name" value="DRE_TIM_PC_TC_5S"/>
    <property type="match status" value="1"/>
</dbReference>
<dbReference type="SUPFAM" id="SSF51230">
    <property type="entry name" value="Single hybrid motif"/>
    <property type="match status" value="1"/>
</dbReference>
<dbReference type="GeneID" id="80889562"/>
<sequence>MSRAVCKIAKTPPFSCGYPVVIKASHGGGGRGMRVVHRKEAMADAISEAKSEAGVAFGSDVVFVEKYLGRPQHIEVQVLSDGQGNHIHLHERDCSIQRKHQKIIEIAPAMGISEAVRQGVTDAAVRLAQGLKYENAGTVEFLVEGENFYFIEMNPRIQVEHTITEELTRVDLVAAQLRIACGATLKDLGLVQDKILPKGCSIQCRVTTEIPLDGFGPDNGTIGRCRLPAGNGVRLDYSECFIGAQIGSSYDSLLLKCICTGSDRASAIKKAIRTLREIDIQGIQTNIDFLVRLLEHSTFLSGACWTSFVDDTPELFVVGGEVVPKQGVLRFLADAAVNGSRIQGQTKPPALKKNIFIGELIDRTTGEQISTEDPCRDGWRSILLRDGPREFARQVKAHQKTLITDTTWRDGQQSLLATRVRTRDLEAIAKHMSYAYKDAYSLEAWGGATFDVMLRFLYEDPWQRLRKLRELVPNIPFQMLLRSTNGLAYSALPKNALFHFVSLAKQTGIDIFRVFDCLNDLENLKVGIEAIHAAGGLVEGAIMYTGDMLAPGTKYGLEYYMKIVDRLVEYDIHIISIKSMSGVMKPAAGRLIKNPGDAVEAGDVLIAVSAMKMEVHVSAPVRGRIASIAVAVGDMVEKEDLLARIE</sequence>
<comment type="catalytic activity">
    <reaction evidence="7">
        <text>hydrogencarbonate + pyruvate + ATP = oxaloacetate + ADP + phosphate + H(+)</text>
        <dbReference type="Rhea" id="RHEA:20844"/>
        <dbReference type="ChEBI" id="CHEBI:15361"/>
        <dbReference type="ChEBI" id="CHEBI:15378"/>
        <dbReference type="ChEBI" id="CHEBI:16452"/>
        <dbReference type="ChEBI" id="CHEBI:17544"/>
        <dbReference type="ChEBI" id="CHEBI:30616"/>
        <dbReference type="ChEBI" id="CHEBI:43474"/>
        <dbReference type="ChEBI" id="CHEBI:456216"/>
        <dbReference type="EC" id="6.4.1.1"/>
    </reaction>
</comment>
<evidence type="ECO:0000313" key="13">
    <source>
        <dbReference type="EMBL" id="KAJ4147905.1"/>
    </source>
</evidence>
<dbReference type="CDD" id="cd06850">
    <property type="entry name" value="biotinyl_domain"/>
    <property type="match status" value="1"/>
</dbReference>
<dbReference type="SUPFAM" id="SSF51569">
    <property type="entry name" value="Aldolase"/>
    <property type="match status" value="1"/>
</dbReference>
<reference evidence="13" key="1">
    <citation type="journal article" date="2023" name="Access Microbiol">
        <title>De-novo genome assembly for Akanthomyces muscarius, a biocontrol agent of insect agricultural pests.</title>
        <authorList>
            <person name="Erdos Z."/>
            <person name="Studholme D.J."/>
            <person name="Raymond B."/>
            <person name="Sharma M."/>
        </authorList>
    </citation>
    <scope>NUCLEOTIDE SEQUENCE</scope>
    <source>
        <strain evidence="13">Ve6</strain>
    </source>
</reference>
<evidence type="ECO:0000256" key="4">
    <source>
        <dbReference type="ARBA" id="ARBA00022741"/>
    </source>
</evidence>
<dbReference type="GO" id="GO:0006094">
    <property type="term" value="P:gluconeogenesis"/>
    <property type="evidence" value="ECO:0007669"/>
    <property type="project" value="TreeGrafter"/>
</dbReference>
<keyword evidence="4 8" id="KW-0547">Nucleotide-binding</keyword>
<feature type="domain" description="Biotin carboxylation" evidence="11">
    <location>
        <begin position="1"/>
        <end position="314"/>
    </location>
</feature>
<dbReference type="GO" id="GO:0005524">
    <property type="term" value="F:ATP binding"/>
    <property type="evidence" value="ECO:0007669"/>
    <property type="project" value="UniProtKB-UniRule"/>
</dbReference>
<dbReference type="PROSITE" id="PS00867">
    <property type="entry name" value="CPSASE_2"/>
    <property type="match status" value="1"/>
</dbReference>
<dbReference type="GO" id="GO:0005737">
    <property type="term" value="C:cytoplasm"/>
    <property type="evidence" value="ECO:0007669"/>
    <property type="project" value="TreeGrafter"/>
</dbReference>
<dbReference type="RefSeq" id="XP_056050846.1">
    <property type="nucleotide sequence ID" value="XM_056193851.1"/>
</dbReference>
<dbReference type="PROSITE" id="PS50979">
    <property type="entry name" value="BC"/>
    <property type="match status" value="1"/>
</dbReference>
<gene>
    <name evidence="13" type="ORF">LMH87_002403</name>
</gene>
<evidence type="ECO:0000259" key="10">
    <source>
        <dbReference type="PROSITE" id="PS50975"/>
    </source>
</evidence>
<evidence type="ECO:0000259" key="11">
    <source>
        <dbReference type="PROSITE" id="PS50979"/>
    </source>
</evidence>
<feature type="domain" description="ATP-grasp" evidence="10">
    <location>
        <begin position="17"/>
        <end position="181"/>
    </location>
</feature>
<dbReference type="InterPro" id="IPR005479">
    <property type="entry name" value="CPAse_ATP-bd"/>
</dbReference>
<comment type="function">
    <text evidence="1">Pyruvate carboxylase catalyzes a 2-step reaction, involving the ATP-dependent carboxylation of the covalently attached biotin in the first step and the transfer of the carboxyl group to pyruvate in the second.</text>
</comment>
<dbReference type="InterPro" id="IPR011761">
    <property type="entry name" value="ATP-grasp"/>
</dbReference>
<dbReference type="Gene3D" id="3.30.470.20">
    <property type="entry name" value="ATP-grasp fold, B domain"/>
    <property type="match status" value="1"/>
</dbReference>
<dbReference type="EMBL" id="JAJHUN010000010">
    <property type="protein sequence ID" value="KAJ4147905.1"/>
    <property type="molecule type" value="Genomic_DNA"/>
</dbReference>
<dbReference type="SUPFAM" id="SSF51246">
    <property type="entry name" value="Rudiment single hybrid motif"/>
    <property type="match status" value="1"/>
</dbReference>
<dbReference type="InterPro" id="IPR005482">
    <property type="entry name" value="Biotin_COase_C"/>
</dbReference>
<keyword evidence="6" id="KW-0092">Biotin</keyword>
<evidence type="ECO:0000256" key="8">
    <source>
        <dbReference type="PROSITE-ProRule" id="PRU00409"/>
    </source>
</evidence>
<dbReference type="PROSITE" id="PS50968">
    <property type="entry name" value="BIOTINYL_LIPOYL"/>
    <property type="match status" value="1"/>
</dbReference>